<feature type="non-terminal residue" evidence="1">
    <location>
        <position position="93"/>
    </location>
</feature>
<protein>
    <submittedName>
        <fullName evidence="1">Uncharacterized protein</fullName>
    </submittedName>
</protein>
<dbReference type="AlphaFoldDB" id="A0A382M869"/>
<gene>
    <name evidence="1" type="ORF">METZ01_LOCUS296436</name>
</gene>
<dbReference type="EMBL" id="UINC01091089">
    <property type="protein sequence ID" value="SVC43582.1"/>
    <property type="molecule type" value="Genomic_DNA"/>
</dbReference>
<evidence type="ECO:0000313" key="1">
    <source>
        <dbReference type="EMBL" id="SVC43582.1"/>
    </source>
</evidence>
<organism evidence="1">
    <name type="scientific">marine metagenome</name>
    <dbReference type="NCBI Taxonomy" id="408172"/>
    <lineage>
        <taxon>unclassified sequences</taxon>
        <taxon>metagenomes</taxon>
        <taxon>ecological metagenomes</taxon>
    </lineage>
</organism>
<reference evidence="1" key="1">
    <citation type="submission" date="2018-05" db="EMBL/GenBank/DDBJ databases">
        <authorList>
            <person name="Lanie J.A."/>
            <person name="Ng W.-L."/>
            <person name="Kazmierczak K.M."/>
            <person name="Andrzejewski T.M."/>
            <person name="Davidsen T.M."/>
            <person name="Wayne K.J."/>
            <person name="Tettelin H."/>
            <person name="Glass J.I."/>
            <person name="Rusch D."/>
            <person name="Podicherti R."/>
            <person name="Tsui H.-C.T."/>
            <person name="Winkler M.E."/>
        </authorList>
    </citation>
    <scope>NUCLEOTIDE SEQUENCE</scope>
</reference>
<proteinExistence type="predicted"/>
<accession>A0A382M869</accession>
<sequence length="93" mass="10210">MKITRIITLSLLALFTLGQAQLFAEAKPGKPVTQALITGTEAGWRAMVKDEFVNVNCTDDTWTFEGNTIKCTGKPVGVIRTKKQVTNLELVVE</sequence>
<name>A0A382M869_9ZZZZ</name>